<feature type="compositionally biased region" description="Basic and acidic residues" evidence="8">
    <location>
        <begin position="1"/>
        <end position="17"/>
    </location>
</feature>
<evidence type="ECO:0000256" key="3">
    <source>
        <dbReference type="ARBA" id="ARBA00022737"/>
    </source>
</evidence>
<keyword evidence="5" id="KW-0862">Zinc</keyword>
<dbReference type="GO" id="GO:0000785">
    <property type="term" value="C:chromatin"/>
    <property type="evidence" value="ECO:0007669"/>
    <property type="project" value="TreeGrafter"/>
</dbReference>
<feature type="domain" description="C2H2-type" evidence="9">
    <location>
        <begin position="319"/>
        <end position="342"/>
    </location>
</feature>
<dbReference type="PROSITE" id="PS00028">
    <property type="entry name" value="ZINC_FINGER_C2H2_1"/>
    <property type="match status" value="5"/>
</dbReference>
<evidence type="ECO:0000256" key="2">
    <source>
        <dbReference type="ARBA" id="ARBA00022723"/>
    </source>
</evidence>
<dbReference type="InterPro" id="IPR013087">
    <property type="entry name" value="Znf_C2H2_type"/>
</dbReference>
<evidence type="ECO:0000313" key="11">
    <source>
        <dbReference type="Proteomes" id="UP000228934"/>
    </source>
</evidence>
<dbReference type="GO" id="GO:0031519">
    <property type="term" value="C:PcG protein complex"/>
    <property type="evidence" value="ECO:0007669"/>
    <property type="project" value="TreeGrafter"/>
</dbReference>
<dbReference type="PROSITE" id="PS50157">
    <property type="entry name" value="ZINC_FINGER_C2H2_2"/>
    <property type="match status" value="6"/>
</dbReference>
<evidence type="ECO:0000256" key="8">
    <source>
        <dbReference type="SAM" id="MobiDB-lite"/>
    </source>
</evidence>
<feature type="domain" description="C2H2-type" evidence="9">
    <location>
        <begin position="263"/>
        <end position="290"/>
    </location>
</feature>
<evidence type="ECO:0000256" key="5">
    <source>
        <dbReference type="ARBA" id="ARBA00022833"/>
    </source>
</evidence>
<reference evidence="11" key="1">
    <citation type="journal article" date="2017" name="Nat. Commun.">
        <title>The North American bullfrog draft genome provides insight into hormonal regulation of long noncoding RNA.</title>
        <authorList>
            <person name="Hammond S.A."/>
            <person name="Warren R.L."/>
            <person name="Vandervalk B.P."/>
            <person name="Kucuk E."/>
            <person name="Khan H."/>
            <person name="Gibb E.A."/>
            <person name="Pandoh P."/>
            <person name="Kirk H."/>
            <person name="Zhao Y."/>
            <person name="Jones M."/>
            <person name="Mungall A.J."/>
            <person name="Coope R."/>
            <person name="Pleasance S."/>
            <person name="Moore R.A."/>
            <person name="Holt R.A."/>
            <person name="Round J.M."/>
            <person name="Ohora S."/>
            <person name="Walle B.V."/>
            <person name="Veldhoen N."/>
            <person name="Helbing C.C."/>
            <person name="Birol I."/>
        </authorList>
    </citation>
    <scope>NUCLEOTIDE SEQUENCE [LARGE SCALE GENOMIC DNA]</scope>
</reference>
<dbReference type="GO" id="GO:0000981">
    <property type="term" value="F:DNA-binding transcription factor activity, RNA polymerase II-specific"/>
    <property type="evidence" value="ECO:0007669"/>
    <property type="project" value="TreeGrafter"/>
</dbReference>
<keyword evidence="2" id="KW-0479">Metal-binding</keyword>
<dbReference type="Proteomes" id="UP000228934">
    <property type="component" value="Unassembled WGS sequence"/>
</dbReference>
<evidence type="ECO:0000256" key="1">
    <source>
        <dbReference type="ARBA" id="ARBA00006991"/>
    </source>
</evidence>
<dbReference type="OrthoDB" id="6077919at2759"/>
<evidence type="ECO:0000313" key="10">
    <source>
        <dbReference type="EMBL" id="PIO11615.1"/>
    </source>
</evidence>
<feature type="compositionally biased region" description="Polar residues" evidence="8">
    <location>
        <begin position="18"/>
        <end position="28"/>
    </location>
</feature>
<evidence type="ECO:0000256" key="6">
    <source>
        <dbReference type="ARBA" id="ARBA00023242"/>
    </source>
</evidence>
<keyword evidence="3" id="KW-0677">Repeat</keyword>
<dbReference type="GO" id="GO:0005667">
    <property type="term" value="C:transcription regulator complex"/>
    <property type="evidence" value="ECO:0007669"/>
    <property type="project" value="TreeGrafter"/>
</dbReference>
<dbReference type="PANTHER" id="PTHR14003:SF23">
    <property type="entry name" value="ZINC FINGER PROTEIN 143"/>
    <property type="match status" value="1"/>
</dbReference>
<keyword evidence="6" id="KW-0539">Nucleus</keyword>
<dbReference type="SUPFAM" id="SSF57667">
    <property type="entry name" value="beta-beta-alpha zinc fingers"/>
    <property type="match status" value="3"/>
</dbReference>
<dbReference type="EMBL" id="KZ045710">
    <property type="protein sequence ID" value="PIO11615.1"/>
    <property type="molecule type" value="Genomic_DNA"/>
</dbReference>
<evidence type="ECO:0000256" key="7">
    <source>
        <dbReference type="PROSITE-ProRule" id="PRU00042"/>
    </source>
</evidence>
<dbReference type="FunFam" id="3.30.160.60:FF:000710">
    <property type="entry name" value="Zinc finger protein 768"/>
    <property type="match status" value="1"/>
</dbReference>
<keyword evidence="11" id="KW-1185">Reference proteome</keyword>
<gene>
    <name evidence="10" type="ORF">AB205_0079150</name>
</gene>
<dbReference type="Gene3D" id="3.30.160.60">
    <property type="entry name" value="Classic Zinc Finger"/>
    <property type="match status" value="6"/>
</dbReference>
<feature type="domain" description="C2H2-type" evidence="9">
    <location>
        <begin position="235"/>
        <end position="262"/>
    </location>
</feature>
<proteinExistence type="inferred from homology"/>
<dbReference type="SMART" id="SM00355">
    <property type="entry name" value="ZnF_C2H2"/>
    <property type="match status" value="6"/>
</dbReference>
<feature type="region of interest" description="Disordered" evidence="8">
    <location>
        <begin position="1"/>
        <end position="52"/>
    </location>
</feature>
<sequence>MEEGEMIMKSKLEESSLHMDTNGSSNGNPPERCPHSRDSTQEDHTIPHHHQGEELKIIKVEFKEEDEEMLTSGDQQCMEEEMIMKSKPEKSSLPINIDGHYDCNTPEGHHILSSDCNAEDNDIAQYSPEENLVNQITHHTAYYVKRIMDPSNPEDSSDKSHISYTEGSLGHEVVRTMESSLIECEKCFLQKEDLYKHQKIHTGERPFLCAECGKCFFHRSDLHRHQRTHTGECPYSCSECGKNFNDKGNLHKHQKIHTGERPFPCSECGKCFISKGNLIRHQRSHTGERPFPCLLCGKSFIENKDLHRHQRIHTGERPYTCSDCGKCFSHKQNLLSHQKSHT</sequence>
<feature type="domain" description="C2H2-type" evidence="9">
    <location>
        <begin position="177"/>
        <end position="206"/>
    </location>
</feature>
<name>A0A2G9Q7V3_AQUCT</name>
<dbReference type="PANTHER" id="PTHR14003">
    <property type="entry name" value="TRANSCRIPTIONAL REPRESSOR PROTEIN YY"/>
    <property type="match status" value="1"/>
</dbReference>
<feature type="compositionally biased region" description="Basic and acidic residues" evidence="8">
    <location>
        <begin position="32"/>
        <end position="52"/>
    </location>
</feature>
<dbReference type="AlphaFoldDB" id="A0A2G9Q7V3"/>
<keyword evidence="4 7" id="KW-0863">Zinc-finger</keyword>
<organism evidence="10 11">
    <name type="scientific">Aquarana catesbeiana</name>
    <name type="common">American bullfrog</name>
    <name type="synonym">Rana catesbeiana</name>
    <dbReference type="NCBI Taxonomy" id="8400"/>
    <lineage>
        <taxon>Eukaryota</taxon>
        <taxon>Metazoa</taxon>
        <taxon>Chordata</taxon>
        <taxon>Craniata</taxon>
        <taxon>Vertebrata</taxon>
        <taxon>Euteleostomi</taxon>
        <taxon>Amphibia</taxon>
        <taxon>Batrachia</taxon>
        <taxon>Anura</taxon>
        <taxon>Neobatrachia</taxon>
        <taxon>Ranoidea</taxon>
        <taxon>Ranidae</taxon>
        <taxon>Aquarana</taxon>
    </lineage>
</organism>
<protein>
    <recommendedName>
        <fullName evidence="9">C2H2-type domain-containing protein</fullName>
    </recommendedName>
</protein>
<comment type="similarity">
    <text evidence="1">Belongs to the krueppel C2H2-type zinc-finger protein family.</text>
</comment>
<dbReference type="FunFam" id="3.30.160.60:FF:000135">
    <property type="entry name" value="Zinc finger protein 358"/>
    <property type="match status" value="1"/>
</dbReference>
<evidence type="ECO:0000259" key="9">
    <source>
        <dbReference type="PROSITE" id="PS50157"/>
    </source>
</evidence>
<feature type="domain" description="C2H2-type" evidence="9">
    <location>
        <begin position="207"/>
        <end position="234"/>
    </location>
</feature>
<dbReference type="GO" id="GO:0000978">
    <property type="term" value="F:RNA polymerase II cis-regulatory region sequence-specific DNA binding"/>
    <property type="evidence" value="ECO:0007669"/>
    <property type="project" value="TreeGrafter"/>
</dbReference>
<dbReference type="InterPro" id="IPR036236">
    <property type="entry name" value="Znf_C2H2_sf"/>
</dbReference>
<dbReference type="FunFam" id="3.30.160.60:FF:000358">
    <property type="entry name" value="zinc finger protein 24"/>
    <property type="match status" value="1"/>
</dbReference>
<feature type="domain" description="C2H2-type" evidence="9">
    <location>
        <begin position="291"/>
        <end position="318"/>
    </location>
</feature>
<accession>A0A2G9Q7V3</accession>
<evidence type="ECO:0000256" key="4">
    <source>
        <dbReference type="ARBA" id="ARBA00022771"/>
    </source>
</evidence>
<dbReference type="GO" id="GO:0008270">
    <property type="term" value="F:zinc ion binding"/>
    <property type="evidence" value="ECO:0007669"/>
    <property type="project" value="UniProtKB-KW"/>
</dbReference>
<dbReference type="Pfam" id="PF00096">
    <property type="entry name" value="zf-C2H2"/>
    <property type="match status" value="5"/>
</dbReference>
<dbReference type="FunFam" id="3.30.160.60:FF:002343">
    <property type="entry name" value="Zinc finger protein 33A"/>
    <property type="match status" value="2"/>
</dbReference>